<protein>
    <submittedName>
        <fullName evidence="1">Uncharacterized protein</fullName>
    </submittedName>
</protein>
<reference evidence="1" key="1">
    <citation type="submission" date="2022-07" db="EMBL/GenBank/DDBJ databases">
        <title>Chromosome-level genome of Muraenolepis orangiensis.</title>
        <authorList>
            <person name="Kim J."/>
        </authorList>
    </citation>
    <scope>NUCLEOTIDE SEQUENCE</scope>
    <source>
        <strain evidence="1">KU_S4_2022</strain>
        <tissue evidence="1">Muscle</tissue>
    </source>
</reference>
<evidence type="ECO:0000313" key="2">
    <source>
        <dbReference type="Proteomes" id="UP001148018"/>
    </source>
</evidence>
<keyword evidence="2" id="KW-1185">Reference proteome</keyword>
<name>A0A9Q0IS70_9TELE</name>
<organism evidence="1 2">
    <name type="scientific">Muraenolepis orangiensis</name>
    <name type="common">Patagonian moray cod</name>
    <dbReference type="NCBI Taxonomy" id="630683"/>
    <lineage>
        <taxon>Eukaryota</taxon>
        <taxon>Metazoa</taxon>
        <taxon>Chordata</taxon>
        <taxon>Craniata</taxon>
        <taxon>Vertebrata</taxon>
        <taxon>Euteleostomi</taxon>
        <taxon>Actinopterygii</taxon>
        <taxon>Neopterygii</taxon>
        <taxon>Teleostei</taxon>
        <taxon>Neoteleostei</taxon>
        <taxon>Acanthomorphata</taxon>
        <taxon>Zeiogadaria</taxon>
        <taxon>Gadariae</taxon>
        <taxon>Gadiformes</taxon>
        <taxon>Muraenolepidoidei</taxon>
        <taxon>Muraenolepididae</taxon>
        <taxon>Muraenolepis</taxon>
    </lineage>
</organism>
<dbReference type="AlphaFoldDB" id="A0A9Q0IS70"/>
<dbReference type="EMBL" id="JANIIK010000037">
    <property type="protein sequence ID" value="KAJ3611277.1"/>
    <property type="molecule type" value="Genomic_DNA"/>
</dbReference>
<sequence length="66" mass="7624">MMIRTHEPLEPDTEEHFTPADRARLVRRLVYLDAFRLVNMIVPCLEDPEVGAINNTHSLFDFVDGV</sequence>
<accession>A0A9Q0IS70</accession>
<gene>
    <name evidence="1" type="ORF">NHX12_021293</name>
</gene>
<proteinExistence type="predicted"/>
<evidence type="ECO:0000313" key="1">
    <source>
        <dbReference type="EMBL" id="KAJ3611277.1"/>
    </source>
</evidence>
<comment type="caution">
    <text evidence="1">The sequence shown here is derived from an EMBL/GenBank/DDBJ whole genome shotgun (WGS) entry which is preliminary data.</text>
</comment>
<dbReference type="Proteomes" id="UP001148018">
    <property type="component" value="Unassembled WGS sequence"/>
</dbReference>